<keyword evidence="1" id="KW-0723">Serine/threonine-protein kinase</keyword>
<evidence type="ECO:0000256" key="3">
    <source>
        <dbReference type="ARBA" id="ARBA00022741"/>
    </source>
</evidence>
<keyword evidence="4" id="KW-0418">Kinase</keyword>
<evidence type="ECO:0000256" key="2">
    <source>
        <dbReference type="ARBA" id="ARBA00022679"/>
    </source>
</evidence>
<name>A0A8J8T5V0_HALGN</name>
<keyword evidence="5" id="KW-0067">ATP-binding</keyword>
<sequence>MKISEKGIPEELALTWFTQTALALLQIHSQGLMHRDVKPSNILLFGEKIGGIAKLADFGTIKQDRSADQHTIKVGTFRYFAPERLLGEMDDYTGKADVWSLGISFHEMLTGGEHPFSSPDDKRYLQSIEANSLEIKESISKPVQELLKFLLVKDPGNRPEMKEVLNHPLVKNRIALITDNLINGEEIGNFIRDQVKDILEPSKESQNLTVSSIKVSPSIARQQFNIFKFFKQQWLAVVLIVLWAIFEDWTDFSRSKQIWRTIEPYLNLRLQNEYQIDSYINETNTFEQSQNLTNHSMAQVNKTNLTMTKATNQAINETQFTNQTTVFTQEGLENFLQKIRYLDIYFKASAQVFTKIQPPIQMPHFAKIQCKDKNFVKGIENVDSKPFKPDIHIFWIVLIISVTLHINQKDLHKSRQFKAKCSNNNFRSYQSSMKSQLSQI</sequence>
<feature type="domain" description="Protein kinase" evidence="6">
    <location>
        <begin position="1"/>
        <end position="170"/>
    </location>
</feature>
<dbReference type="PROSITE" id="PS50011">
    <property type="entry name" value="PROTEIN_KINASE_DOM"/>
    <property type="match status" value="1"/>
</dbReference>
<dbReference type="OrthoDB" id="291146at2759"/>
<dbReference type="GO" id="GO:0004674">
    <property type="term" value="F:protein serine/threonine kinase activity"/>
    <property type="evidence" value="ECO:0007669"/>
    <property type="project" value="UniProtKB-KW"/>
</dbReference>
<dbReference type="InterPro" id="IPR011009">
    <property type="entry name" value="Kinase-like_dom_sf"/>
</dbReference>
<protein>
    <recommendedName>
        <fullName evidence="6">Protein kinase domain-containing protein</fullName>
    </recommendedName>
</protein>
<dbReference type="PANTHER" id="PTHR24345">
    <property type="entry name" value="SERINE/THREONINE-PROTEIN KINASE PLK"/>
    <property type="match status" value="1"/>
</dbReference>
<dbReference type="EMBL" id="RRYP01004689">
    <property type="protein sequence ID" value="TNV82671.1"/>
    <property type="molecule type" value="Genomic_DNA"/>
</dbReference>
<dbReference type="InterPro" id="IPR000719">
    <property type="entry name" value="Prot_kinase_dom"/>
</dbReference>
<dbReference type="Pfam" id="PF00069">
    <property type="entry name" value="Pkinase"/>
    <property type="match status" value="1"/>
</dbReference>
<dbReference type="InterPro" id="IPR008271">
    <property type="entry name" value="Ser/Thr_kinase_AS"/>
</dbReference>
<keyword evidence="8" id="KW-1185">Reference proteome</keyword>
<evidence type="ECO:0000313" key="8">
    <source>
        <dbReference type="Proteomes" id="UP000785679"/>
    </source>
</evidence>
<comment type="caution">
    <text evidence="7">The sequence shown here is derived from an EMBL/GenBank/DDBJ whole genome shotgun (WGS) entry which is preliminary data.</text>
</comment>
<dbReference type="PROSITE" id="PS00108">
    <property type="entry name" value="PROTEIN_KINASE_ST"/>
    <property type="match status" value="1"/>
</dbReference>
<proteinExistence type="predicted"/>
<dbReference type="SMART" id="SM00220">
    <property type="entry name" value="S_TKc"/>
    <property type="match status" value="1"/>
</dbReference>
<gene>
    <name evidence="7" type="ORF">FGO68_gene8484</name>
</gene>
<keyword evidence="3" id="KW-0547">Nucleotide-binding</keyword>
<evidence type="ECO:0000256" key="5">
    <source>
        <dbReference type="ARBA" id="ARBA00022840"/>
    </source>
</evidence>
<dbReference type="Proteomes" id="UP000785679">
    <property type="component" value="Unassembled WGS sequence"/>
</dbReference>
<dbReference type="PANTHER" id="PTHR24345:SF91">
    <property type="entry name" value="SERINE_THREONINE-PROTEIN KINASE PLK4"/>
    <property type="match status" value="1"/>
</dbReference>
<dbReference type="AlphaFoldDB" id="A0A8J8T5V0"/>
<dbReference type="Gene3D" id="1.10.510.10">
    <property type="entry name" value="Transferase(Phosphotransferase) domain 1"/>
    <property type="match status" value="1"/>
</dbReference>
<evidence type="ECO:0000256" key="1">
    <source>
        <dbReference type="ARBA" id="ARBA00022527"/>
    </source>
</evidence>
<evidence type="ECO:0000256" key="4">
    <source>
        <dbReference type="ARBA" id="ARBA00022777"/>
    </source>
</evidence>
<keyword evidence="2" id="KW-0808">Transferase</keyword>
<reference evidence="7" key="1">
    <citation type="submission" date="2019-06" db="EMBL/GenBank/DDBJ databases">
        <authorList>
            <person name="Zheng W."/>
        </authorList>
    </citation>
    <scope>NUCLEOTIDE SEQUENCE</scope>
    <source>
        <strain evidence="7">QDHG01</strain>
    </source>
</reference>
<organism evidence="7 8">
    <name type="scientific">Halteria grandinella</name>
    <dbReference type="NCBI Taxonomy" id="5974"/>
    <lineage>
        <taxon>Eukaryota</taxon>
        <taxon>Sar</taxon>
        <taxon>Alveolata</taxon>
        <taxon>Ciliophora</taxon>
        <taxon>Intramacronucleata</taxon>
        <taxon>Spirotrichea</taxon>
        <taxon>Stichotrichia</taxon>
        <taxon>Sporadotrichida</taxon>
        <taxon>Halteriidae</taxon>
        <taxon>Halteria</taxon>
    </lineage>
</organism>
<evidence type="ECO:0000313" key="7">
    <source>
        <dbReference type="EMBL" id="TNV82671.1"/>
    </source>
</evidence>
<dbReference type="SUPFAM" id="SSF56112">
    <property type="entry name" value="Protein kinase-like (PK-like)"/>
    <property type="match status" value="1"/>
</dbReference>
<evidence type="ECO:0000259" key="6">
    <source>
        <dbReference type="PROSITE" id="PS50011"/>
    </source>
</evidence>
<dbReference type="GO" id="GO:0005524">
    <property type="term" value="F:ATP binding"/>
    <property type="evidence" value="ECO:0007669"/>
    <property type="project" value="UniProtKB-KW"/>
</dbReference>
<accession>A0A8J8T5V0</accession>
<dbReference type="GO" id="GO:0005634">
    <property type="term" value="C:nucleus"/>
    <property type="evidence" value="ECO:0007669"/>
    <property type="project" value="TreeGrafter"/>
</dbReference>